<evidence type="ECO:0000313" key="3">
    <source>
        <dbReference type="Proteomes" id="UP000030108"/>
    </source>
</evidence>
<dbReference type="Proteomes" id="UP000030108">
    <property type="component" value="Unassembled WGS sequence"/>
</dbReference>
<evidence type="ECO:0000313" key="2">
    <source>
        <dbReference type="EMBL" id="EUC55226.1"/>
    </source>
</evidence>
<dbReference type="EMBL" id="JATN01000322">
    <property type="protein sequence ID" value="EUC55226.1"/>
    <property type="molecule type" value="Genomic_DNA"/>
</dbReference>
<organism evidence="2 3">
    <name type="scientific">Rhizoctonia solani AG-3 Rhs1AP</name>
    <dbReference type="NCBI Taxonomy" id="1086054"/>
    <lineage>
        <taxon>Eukaryota</taxon>
        <taxon>Fungi</taxon>
        <taxon>Dikarya</taxon>
        <taxon>Basidiomycota</taxon>
        <taxon>Agaricomycotina</taxon>
        <taxon>Agaricomycetes</taxon>
        <taxon>Cantharellales</taxon>
        <taxon>Ceratobasidiaceae</taxon>
        <taxon>Rhizoctonia</taxon>
    </lineage>
</organism>
<dbReference type="AlphaFoldDB" id="X8J1S5"/>
<reference evidence="3" key="1">
    <citation type="journal article" date="2014" name="Genome Announc.">
        <title>Draft genome sequence of the plant-pathogenic soil fungus Rhizoctonia solani anastomosis group 3 strain Rhs1AP.</title>
        <authorList>
            <person name="Cubeta M.A."/>
            <person name="Thomas E."/>
            <person name="Dean R.A."/>
            <person name="Jabaji S."/>
            <person name="Neate S.M."/>
            <person name="Tavantzis S."/>
            <person name="Toda T."/>
            <person name="Vilgalys R."/>
            <person name="Bharathan N."/>
            <person name="Fedorova-Abrams N."/>
            <person name="Pakala S.B."/>
            <person name="Pakala S.M."/>
            <person name="Zafar N."/>
            <person name="Joardar V."/>
            <person name="Losada L."/>
            <person name="Nierman W.C."/>
        </authorList>
    </citation>
    <scope>NUCLEOTIDE SEQUENCE [LARGE SCALE GENOMIC DNA]</scope>
    <source>
        <strain evidence="3">AG-3</strain>
    </source>
</reference>
<feature type="non-terminal residue" evidence="2">
    <location>
        <position position="137"/>
    </location>
</feature>
<proteinExistence type="predicted"/>
<protein>
    <submittedName>
        <fullName evidence="2">Uncharacterized protein</fullName>
    </submittedName>
</protein>
<gene>
    <name evidence="2" type="ORF">RSOL_103100</name>
</gene>
<feature type="region of interest" description="Disordered" evidence="1">
    <location>
        <begin position="105"/>
        <end position="137"/>
    </location>
</feature>
<comment type="caution">
    <text evidence="2">The sequence shown here is derived from an EMBL/GenBank/DDBJ whole genome shotgun (WGS) entry which is preliminary data.</text>
</comment>
<evidence type="ECO:0000256" key="1">
    <source>
        <dbReference type="SAM" id="MobiDB-lite"/>
    </source>
</evidence>
<sequence length="137" mass="16150">MQDSHQRKRRREYDAETVVCRHCETPRTRREERRHLKQRKLAERQGRDTLGHIDIEVGNSTHSEPAPNVPDMELHAETADTILSTMEHDLVMLYHIQQLYHVNLDPSSRRRRLASGRRDHFDESCAQSVGDEQEQDN</sequence>
<feature type="region of interest" description="Disordered" evidence="1">
    <location>
        <begin position="31"/>
        <end position="52"/>
    </location>
</feature>
<accession>X8J1S5</accession>
<name>X8J1S5_9AGAM</name>